<name>A0AA85KC77_TRIRE</name>
<keyword evidence="1" id="KW-1185">Reference proteome</keyword>
<reference evidence="1" key="1">
    <citation type="submission" date="2022-06" db="EMBL/GenBank/DDBJ databases">
        <authorList>
            <person name="Berger JAMES D."/>
            <person name="Berger JAMES D."/>
        </authorList>
    </citation>
    <scope>NUCLEOTIDE SEQUENCE [LARGE SCALE GENOMIC DNA]</scope>
</reference>
<protein>
    <submittedName>
        <fullName evidence="2">Uncharacterized protein</fullName>
    </submittedName>
</protein>
<dbReference type="AlphaFoldDB" id="A0AA85KC77"/>
<organism evidence="1 2">
    <name type="scientific">Trichobilharzia regenti</name>
    <name type="common">Nasal bird schistosome</name>
    <dbReference type="NCBI Taxonomy" id="157069"/>
    <lineage>
        <taxon>Eukaryota</taxon>
        <taxon>Metazoa</taxon>
        <taxon>Spiralia</taxon>
        <taxon>Lophotrochozoa</taxon>
        <taxon>Platyhelminthes</taxon>
        <taxon>Trematoda</taxon>
        <taxon>Digenea</taxon>
        <taxon>Strigeidida</taxon>
        <taxon>Schistosomatoidea</taxon>
        <taxon>Schistosomatidae</taxon>
        <taxon>Trichobilharzia</taxon>
    </lineage>
</organism>
<evidence type="ECO:0000313" key="2">
    <source>
        <dbReference type="WBParaSite" id="TREG1_84140.1"/>
    </source>
</evidence>
<evidence type="ECO:0000313" key="1">
    <source>
        <dbReference type="Proteomes" id="UP000050795"/>
    </source>
</evidence>
<dbReference type="WBParaSite" id="TREG1_84140.1">
    <property type="protein sequence ID" value="TREG1_84140.1"/>
    <property type="gene ID" value="TREG1_84140"/>
</dbReference>
<sequence length="211" mass="23630">MFKCVIFSFITSHPIMKISPRYSKPNQLEQCEIVAVLVNGDVIIVSSNERESFSFDQSIVQSGALCSSLHTCNAGIIATYSGTALLCKHTDDSHTFKLFPGYIGLCGKEVWIKSLSTLHNSQSEKNNVTSEISKLLQPVCTPLFSIEFIVSAIEWILLSPLFDIENLPVNVPEGCALKIHPFAFTYQLYVHNAYLNKDLHISWVKIVIHRP</sequence>
<accession>A0AA85KC77</accession>
<dbReference type="Proteomes" id="UP000050795">
    <property type="component" value="Unassembled WGS sequence"/>
</dbReference>
<proteinExistence type="predicted"/>
<reference evidence="2" key="2">
    <citation type="submission" date="2023-11" db="UniProtKB">
        <authorList>
            <consortium name="WormBaseParasite"/>
        </authorList>
    </citation>
    <scope>IDENTIFICATION</scope>
</reference>